<keyword evidence="1" id="KW-1133">Transmembrane helix</keyword>
<organism evidence="2">
    <name type="scientific">Xenopsylla cheopis</name>
    <name type="common">Oriental rat flea</name>
    <name type="synonym">Pulex cheopis</name>
    <dbReference type="NCBI Taxonomy" id="163159"/>
    <lineage>
        <taxon>Eukaryota</taxon>
        <taxon>Metazoa</taxon>
        <taxon>Ecdysozoa</taxon>
        <taxon>Arthropoda</taxon>
        <taxon>Hexapoda</taxon>
        <taxon>Insecta</taxon>
        <taxon>Pterygota</taxon>
        <taxon>Neoptera</taxon>
        <taxon>Endopterygota</taxon>
        <taxon>Siphonaptera</taxon>
        <taxon>Pulicidae</taxon>
        <taxon>Xenopsyllinae</taxon>
        <taxon>Xenopsylla</taxon>
    </lineage>
</organism>
<keyword evidence="1" id="KW-0812">Transmembrane</keyword>
<feature type="transmembrane region" description="Helical" evidence="1">
    <location>
        <begin position="17"/>
        <end position="43"/>
    </location>
</feature>
<proteinExistence type="predicted"/>
<reference evidence="2" key="1">
    <citation type="submission" date="2020-03" db="EMBL/GenBank/DDBJ databases">
        <title>Transcriptomic Profiling of the Digestive Tract of the Rat Flea, Xenopsylla cheopis, Following Blood Feeding and Infection with Yersinia pestis.</title>
        <authorList>
            <person name="Bland D.M."/>
            <person name="Martens C.A."/>
            <person name="Virtaneva K."/>
            <person name="Kanakabandi K."/>
            <person name="Long D."/>
            <person name="Rosenke R."/>
            <person name="Saturday G.A."/>
            <person name="Hoyt F.H."/>
            <person name="Bruno D.P."/>
            <person name="Ribeiro J.M.C."/>
            <person name="Hinnebusch J."/>
        </authorList>
    </citation>
    <scope>NUCLEOTIDE SEQUENCE</scope>
</reference>
<sequence length="112" mass="12527">MIVQIILMKKWIVTKGVVYQIVLDVTQAVAFLSLGVAMVILIVRMEKMNLQVVVHQIITLANQLISNAPIINVFPDDGDVIMKMIAVITVMKMDVSLETVQKVNSDVKMEFV</sequence>
<dbReference type="AlphaFoldDB" id="A0A6M2DY47"/>
<evidence type="ECO:0000313" key="2">
    <source>
        <dbReference type="EMBL" id="NOV51269.1"/>
    </source>
</evidence>
<accession>A0A6M2DY47</accession>
<keyword evidence="1" id="KW-0472">Membrane</keyword>
<name>A0A6M2DY47_XENCH</name>
<protein>
    <submittedName>
        <fullName evidence="2">Putative product</fullName>
    </submittedName>
</protein>
<dbReference type="EMBL" id="GIIL01007543">
    <property type="protein sequence ID" value="NOV51269.1"/>
    <property type="molecule type" value="Transcribed_RNA"/>
</dbReference>
<evidence type="ECO:0000256" key="1">
    <source>
        <dbReference type="SAM" id="Phobius"/>
    </source>
</evidence>